<comment type="caution">
    <text evidence="2">The sequence shown here is derived from an EMBL/GenBank/DDBJ whole genome shotgun (WGS) entry which is preliminary data.</text>
</comment>
<reference evidence="2 3" key="1">
    <citation type="submission" date="2024-05" db="EMBL/GenBank/DDBJ databases">
        <title>Haplotype-resolved chromosome-level genome assembly of Huyou (Citrus changshanensis).</title>
        <authorList>
            <person name="Miao C."/>
            <person name="Chen W."/>
            <person name="Wu Y."/>
            <person name="Wang L."/>
            <person name="Zhao S."/>
            <person name="Grierson D."/>
            <person name="Xu C."/>
            <person name="Chen K."/>
        </authorList>
    </citation>
    <scope>NUCLEOTIDE SEQUENCE [LARGE SCALE GENOMIC DNA]</scope>
    <source>
        <strain evidence="2">01-14</strain>
        <tissue evidence="2">Leaf</tissue>
    </source>
</reference>
<dbReference type="GO" id="GO:0009875">
    <property type="term" value="P:pollen-pistil interaction"/>
    <property type="evidence" value="ECO:0007669"/>
    <property type="project" value="InterPro"/>
</dbReference>
<name>A0AAP0R1S6_9ROSI</name>
<dbReference type="EMBL" id="JBCGBO010000002">
    <property type="protein sequence ID" value="KAK9223424.1"/>
    <property type="molecule type" value="Genomic_DNA"/>
</dbReference>
<sequence>MGSLTCKRLVLVVVALFMRTAWLPSFFGFVGIEPRSVEFIQTRYLSADSDSGNRKDKFLEVPQIVWGLNDQKIAFARACLTARLLNRTRTIHCTASMKTWYVSFYHLTFVMPPLLESSRYDRALEERTLASLSLERLTKTSVSAWDKEVIGPLQNHGDELISVFTGNLKLQ</sequence>
<proteinExistence type="predicted"/>
<evidence type="ECO:0000313" key="3">
    <source>
        <dbReference type="Proteomes" id="UP001428341"/>
    </source>
</evidence>
<accession>A0AAP0R1S6</accession>
<keyword evidence="3" id="KW-1185">Reference proteome</keyword>
<dbReference type="Proteomes" id="UP001428341">
    <property type="component" value="Unassembled WGS sequence"/>
</dbReference>
<dbReference type="AlphaFoldDB" id="A0AAP0R1S6"/>
<keyword evidence="1" id="KW-1133">Transmembrane helix</keyword>
<dbReference type="PANTHER" id="PTHR37220">
    <property type="entry name" value="O-FUCOSYLTRANSFERASE 23"/>
    <property type="match status" value="1"/>
</dbReference>
<feature type="transmembrane region" description="Helical" evidence="1">
    <location>
        <begin position="9"/>
        <end position="32"/>
    </location>
</feature>
<dbReference type="PANTHER" id="PTHR37220:SF1">
    <property type="entry name" value="O-FUCOSYLTRANSFERASE 23"/>
    <property type="match status" value="1"/>
</dbReference>
<evidence type="ECO:0000313" key="2">
    <source>
        <dbReference type="EMBL" id="KAK9223424.1"/>
    </source>
</evidence>
<gene>
    <name evidence="2" type="ORF">WN944_011867</name>
</gene>
<dbReference type="InterPro" id="IPR044982">
    <property type="entry name" value="AtOFT1-like"/>
</dbReference>
<evidence type="ECO:0000256" key="1">
    <source>
        <dbReference type="SAM" id="Phobius"/>
    </source>
</evidence>
<protein>
    <submittedName>
        <fullName evidence="2">Uncharacterized protein</fullName>
    </submittedName>
</protein>
<organism evidence="2 3">
    <name type="scientific">Citrus x changshan-huyou</name>
    <dbReference type="NCBI Taxonomy" id="2935761"/>
    <lineage>
        <taxon>Eukaryota</taxon>
        <taxon>Viridiplantae</taxon>
        <taxon>Streptophyta</taxon>
        <taxon>Embryophyta</taxon>
        <taxon>Tracheophyta</taxon>
        <taxon>Spermatophyta</taxon>
        <taxon>Magnoliopsida</taxon>
        <taxon>eudicotyledons</taxon>
        <taxon>Gunneridae</taxon>
        <taxon>Pentapetalae</taxon>
        <taxon>rosids</taxon>
        <taxon>malvids</taxon>
        <taxon>Sapindales</taxon>
        <taxon>Rutaceae</taxon>
        <taxon>Aurantioideae</taxon>
        <taxon>Citrus</taxon>
    </lineage>
</organism>
<keyword evidence="1" id="KW-0472">Membrane</keyword>
<keyword evidence="1" id="KW-0812">Transmembrane</keyword>